<dbReference type="PANTHER" id="PTHR23088">
    <property type="entry name" value="NITRILASE-RELATED"/>
    <property type="match status" value="1"/>
</dbReference>
<keyword evidence="1" id="KW-0378">Hydrolase</keyword>
<reference evidence="4" key="1">
    <citation type="journal article" date="2019" name="Int. J. Syst. Evol. Microbiol.">
        <title>The Global Catalogue of Microorganisms (GCM) 10K type strain sequencing project: providing services to taxonomists for standard genome sequencing and annotation.</title>
        <authorList>
            <consortium name="The Broad Institute Genomics Platform"/>
            <consortium name="The Broad Institute Genome Sequencing Center for Infectious Disease"/>
            <person name="Wu L."/>
            <person name="Ma J."/>
        </authorList>
    </citation>
    <scope>NUCLEOTIDE SEQUENCE [LARGE SCALE GENOMIC DNA]</scope>
    <source>
        <strain evidence="4">JCM 17843</strain>
    </source>
</reference>
<dbReference type="PANTHER" id="PTHR23088:SF27">
    <property type="entry name" value="DEAMINATED GLUTATHIONE AMIDASE"/>
    <property type="match status" value="1"/>
</dbReference>
<protein>
    <submittedName>
        <fullName evidence="3">Amidohydrolase</fullName>
    </submittedName>
</protein>
<dbReference type="CDD" id="cd07572">
    <property type="entry name" value="nit"/>
    <property type="match status" value="1"/>
</dbReference>
<dbReference type="Pfam" id="PF00795">
    <property type="entry name" value="CN_hydrolase"/>
    <property type="match status" value="1"/>
</dbReference>
<organism evidence="3 4">
    <name type="scientific">Iodidimonas muriae</name>
    <dbReference type="NCBI Taxonomy" id="261467"/>
    <lineage>
        <taxon>Bacteria</taxon>
        <taxon>Pseudomonadati</taxon>
        <taxon>Pseudomonadota</taxon>
        <taxon>Alphaproteobacteria</taxon>
        <taxon>Iodidimonadales</taxon>
        <taxon>Iodidimonadaceae</taxon>
        <taxon>Iodidimonas</taxon>
    </lineage>
</organism>
<dbReference type="Proteomes" id="UP000602381">
    <property type="component" value="Unassembled WGS sequence"/>
</dbReference>
<evidence type="ECO:0000259" key="2">
    <source>
        <dbReference type="PROSITE" id="PS50263"/>
    </source>
</evidence>
<sequence>MSRPLTLGLVQLTSSLDVAHNVAITSDLVRKAASEGAQLILTPEMTSYIDRDRDRALKTACLEQDDPALPQFQALAHDLGITLLIGSLPIRLPLEETEGEVPKLANRSFLIGPDGAILARYDKIHLFDVSLGHGEGYCESASYQSGDRAIVADSGVARLGLSICYDVRFAALYRALAQEGAEILTVPAAFTRTTGKAHWHVLLRARAIETGSFVAAPAQTGRHEDGRETFGHSLLVSPWGDILVDGATDVGVSVARIDLEDVAQARSKIPALRHDRTISIKHA</sequence>
<name>A0ABQ2LBZ4_9PROT</name>
<dbReference type="InterPro" id="IPR036526">
    <property type="entry name" value="C-N_Hydrolase_sf"/>
</dbReference>
<dbReference type="InterPro" id="IPR003010">
    <property type="entry name" value="C-N_Hydrolase"/>
</dbReference>
<comment type="caution">
    <text evidence="3">The sequence shown here is derived from an EMBL/GenBank/DDBJ whole genome shotgun (WGS) entry which is preliminary data.</text>
</comment>
<dbReference type="PROSITE" id="PS50263">
    <property type="entry name" value="CN_HYDROLASE"/>
    <property type="match status" value="1"/>
</dbReference>
<evidence type="ECO:0000313" key="3">
    <source>
        <dbReference type="EMBL" id="GGO08784.1"/>
    </source>
</evidence>
<dbReference type="InterPro" id="IPR045254">
    <property type="entry name" value="Nit1/2_C-N_Hydrolase"/>
</dbReference>
<feature type="domain" description="CN hydrolase" evidence="2">
    <location>
        <begin position="5"/>
        <end position="259"/>
    </location>
</feature>
<accession>A0ABQ2LBZ4</accession>
<dbReference type="Gene3D" id="3.60.110.10">
    <property type="entry name" value="Carbon-nitrogen hydrolase"/>
    <property type="match status" value="1"/>
</dbReference>
<keyword evidence="4" id="KW-1185">Reference proteome</keyword>
<dbReference type="EMBL" id="BMOV01000002">
    <property type="protein sequence ID" value="GGO08784.1"/>
    <property type="molecule type" value="Genomic_DNA"/>
</dbReference>
<evidence type="ECO:0000313" key="4">
    <source>
        <dbReference type="Proteomes" id="UP000602381"/>
    </source>
</evidence>
<evidence type="ECO:0000256" key="1">
    <source>
        <dbReference type="ARBA" id="ARBA00022801"/>
    </source>
</evidence>
<dbReference type="SUPFAM" id="SSF56317">
    <property type="entry name" value="Carbon-nitrogen hydrolase"/>
    <property type="match status" value="1"/>
</dbReference>
<proteinExistence type="predicted"/>
<dbReference type="RefSeq" id="WP_150004478.1">
    <property type="nucleotide sequence ID" value="NZ_BMOV01000002.1"/>
</dbReference>
<gene>
    <name evidence="3" type="ORF">GCM10007972_09570</name>
</gene>